<dbReference type="AlphaFoldDB" id="A0A2R6VW79"/>
<dbReference type="EMBL" id="PIGA01000008">
    <property type="protein sequence ID" value="PTP21095.1"/>
    <property type="molecule type" value="Genomic_DNA"/>
</dbReference>
<reference evidence="1 2" key="1">
    <citation type="submission" date="2017-11" db="EMBL/GenBank/DDBJ databases">
        <title>Population delineation of vibrios coincides with oyster pathogenicity.</title>
        <authorList>
            <person name="Bruto M."/>
            <person name="Labreuche Y."/>
            <person name="James A."/>
            <person name="Piel D."/>
            <person name="Chenivesse S."/>
            <person name="Petton B."/>
            <person name="Polz M.F."/>
            <person name="Le Roux F."/>
        </authorList>
    </citation>
    <scope>NUCLEOTIDE SEQUENCE [LARGE SCALE GENOMIC DNA]</scope>
    <source>
        <strain evidence="1 2">1F_55</strain>
    </source>
</reference>
<dbReference type="SUPFAM" id="SSF58100">
    <property type="entry name" value="Bacterial hemolysins"/>
    <property type="match status" value="1"/>
</dbReference>
<dbReference type="RefSeq" id="WP_017086619.1">
    <property type="nucleotide sequence ID" value="NZ_CAWNXN010000012.1"/>
</dbReference>
<sequence length="412" mass="46114">MKKITKTLVLSSISIGLLSSFAFTSQAAPVQVNQASAEQNIPQVTYDTIIGENGVFIDLDTDNFILKQQEWYQIQAYVEGALALPVTEASMKSTLSIPNDIPFSNFQALVEQYSNIHDTAFYWKKDLYPSIVGLSLSLANYAQIKDYMLTPLSDALNEMLAKAFSPLPEDIEAVERNRKMAIAYLKSLQNFSMKYQQEVSDVGGSLLEFSATLDTQKLQLDVLEGTHNGYLSDDGSALQQRVNDINARITQLNKDYTHYVTVASTAVTYAWFPLVAGPIMGVYGDKAEKARKLRNELQNEVKELQEQLTYTQKIYNSYHRSSESIEMISQQIENAIPHINKLKLNWQKMNADFTSLLVALEQAQDNADIMRDDTMLGAIGALANTTVAESNWSNISEKAKAFANNAYIQKMD</sequence>
<comment type="caution">
    <text evidence="1">The sequence shown here is derived from an EMBL/GenBank/DDBJ whole genome shotgun (WGS) entry which is preliminary data.</text>
</comment>
<evidence type="ECO:0000313" key="1">
    <source>
        <dbReference type="EMBL" id="PTP21095.1"/>
    </source>
</evidence>
<organism evidence="1 2">
    <name type="scientific">Vibrio splendidus</name>
    <dbReference type="NCBI Taxonomy" id="29497"/>
    <lineage>
        <taxon>Bacteria</taxon>
        <taxon>Pseudomonadati</taxon>
        <taxon>Pseudomonadota</taxon>
        <taxon>Gammaproteobacteria</taxon>
        <taxon>Vibrionales</taxon>
        <taxon>Vibrionaceae</taxon>
        <taxon>Vibrio</taxon>
    </lineage>
</organism>
<dbReference type="NCBIfam" id="NF033928">
    <property type="entry name" value="alph_xenorhab_A"/>
    <property type="match status" value="1"/>
</dbReference>
<dbReference type="Proteomes" id="UP000244080">
    <property type="component" value="Unassembled WGS sequence"/>
</dbReference>
<evidence type="ECO:0000313" key="2">
    <source>
        <dbReference type="Proteomes" id="UP000244080"/>
    </source>
</evidence>
<protein>
    <submittedName>
        <fullName evidence="1">Uncharacterized protein</fullName>
    </submittedName>
</protein>
<dbReference type="CDD" id="cd22656">
    <property type="entry name" value="ClyA_Cry6Aa-like"/>
    <property type="match status" value="1"/>
</dbReference>
<dbReference type="Gene3D" id="1.20.1170.10">
    <property type="match status" value="1"/>
</dbReference>
<name>A0A2R6VW79_VIBSP</name>
<accession>A0A2R6VW79</accession>
<gene>
    <name evidence="1" type="ORF">CWO36_06595</name>
</gene>
<proteinExistence type="predicted"/>